<reference evidence="3 4" key="1">
    <citation type="submission" date="2020-04" db="EMBL/GenBank/DDBJ databases">
        <title>MicrobeNet Type strains.</title>
        <authorList>
            <person name="Nicholson A.C."/>
        </authorList>
    </citation>
    <scope>NUCLEOTIDE SEQUENCE [LARGE SCALE GENOMIC DNA]</scope>
    <source>
        <strain evidence="3 4">ATCC BAA-14</strain>
    </source>
</reference>
<name>A0A846WF85_9ACTN</name>
<sequence>MSRFRTSRRPIALLLIIGFTVLGLLAGAAAAVASPKQYASTATLFLRAPDFTDSTSAYQGDLFSQQRALSYAGMINSEDLAQLAVNRLGIQMSPSEMAAKVSAAAEERTVLMTITATDSNPDRAAQIANSYAAVFPQYMAQMENVGRDPRVAQNPLATVVQTATPPTKSDGLPTSLLLLAGAVVGLIVGLLAAFAHRRLDGRVYRVAELESSLSHDVPVVAVGVRGGDAQDEFRRLATQVEHFTDSSDPADTLTAGQGRSVALVEVHESGLSGTIARGLADSLRARGFRVSVTGAPGTTDAGTSGEVNPPADTSATNTPVDDAVPDDAVPEDPTDAVTADETKAADEDTADDDTADDDTADDDTADDDTADDTPQDDHDEIPDTPADSDDAETPVSSAVAELSVAAFREELTGLAAENDFVLIDGGVHDTDFADIAAGVVQSVVLVVAPGERKRRIAEATRVIELAGGSPAFSVLCTSGEG</sequence>
<evidence type="ECO:0000256" key="1">
    <source>
        <dbReference type="SAM" id="MobiDB-lite"/>
    </source>
</evidence>
<dbReference type="Proteomes" id="UP000563898">
    <property type="component" value="Unassembled WGS sequence"/>
</dbReference>
<keyword evidence="2" id="KW-0812">Transmembrane</keyword>
<feature type="transmembrane region" description="Helical" evidence="2">
    <location>
        <begin position="176"/>
        <end position="195"/>
    </location>
</feature>
<dbReference type="InterPro" id="IPR050445">
    <property type="entry name" value="Bact_polysacc_biosynth/exp"/>
</dbReference>
<dbReference type="RefSeq" id="WP_006370759.1">
    <property type="nucleotide sequence ID" value="NZ_JAAXPC010000001.1"/>
</dbReference>
<keyword evidence="2" id="KW-0472">Membrane</keyword>
<accession>A0A846WF85</accession>
<dbReference type="AlphaFoldDB" id="A0A846WF85"/>
<evidence type="ECO:0000313" key="4">
    <source>
        <dbReference type="Proteomes" id="UP000563898"/>
    </source>
</evidence>
<dbReference type="PANTHER" id="PTHR32309">
    <property type="entry name" value="TYROSINE-PROTEIN KINASE"/>
    <property type="match status" value="1"/>
</dbReference>
<proteinExistence type="predicted"/>
<evidence type="ECO:0000256" key="2">
    <source>
        <dbReference type="SAM" id="Phobius"/>
    </source>
</evidence>
<keyword evidence="2" id="KW-1133">Transmembrane helix</keyword>
<evidence type="ECO:0000313" key="3">
    <source>
        <dbReference type="EMBL" id="NKY00462.1"/>
    </source>
</evidence>
<feature type="compositionally biased region" description="Acidic residues" evidence="1">
    <location>
        <begin position="347"/>
        <end position="392"/>
    </location>
</feature>
<feature type="compositionally biased region" description="Acidic residues" evidence="1">
    <location>
        <begin position="323"/>
        <end position="334"/>
    </location>
</feature>
<protein>
    <recommendedName>
        <fullName evidence="5">Capsular polysaccharide biosynthesis protein</fullName>
    </recommendedName>
</protein>
<feature type="compositionally biased region" description="Polar residues" evidence="1">
    <location>
        <begin position="300"/>
        <end position="317"/>
    </location>
</feature>
<comment type="caution">
    <text evidence="3">The sequence shown here is derived from an EMBL/GenBank/DDBJ whole genome shotgun (WGS) entry which is preliminary data.</text>
</comment>
<organism evidence="3 4">
    <name type="scientific">Gordonia polyisoprenivorans</name>
    <dbReference type="NCBI Taxonomy" id="84595"/>
    <lineage>
        <taxon>Bacteria</taxon>
        <taxon>Bacillati</taxon>
        <taxon>Actinomycetota</taxon>
        <taxon>Actinomycetes</taxon>
        <taxon>Mycobacteriales</taxon>
        <taxon>Gordoniaceae</taxon>
        <taxon>Gordonia</taxon>
    </lineage>
</organism>
<dbReference type="PANTHER" id="PTHR32309:SF31">
    <property type="entry name" value="CAPSULAR EXOPOLYSACCHARIDE FAMILY"/>
    <property type="match status" value="1"/>
</dbReference>
<gene>
    <name evidence="3" type="ORF">HGA05_02565</name>
</gene>
<feature type="region of interest" description="Disordered" evidence="1">
    <location>
        <begin position="294"/>
        <end position="396"/>
    </location>
</feature>
<evidence type="ECO:0008006" key="5">
    <source>
        <dbReference type="Google" id="ProtNLM"/>
    </source>
</evidence>
<dbReference type="EMBL" id="JAAXPC010000001">
    <property type="protein sequence ID" value="NKY00462.1"/>
    <property type="molecule type" value="Genomic_DNA"/>
</dbReference>